<comment type="similarity">
    <text evidence="2">Belongs to the alanine or glycine:cation symporter (AGCS) (TC 2.A.25) family.</text>
</comment>
<evidence type="ECO:0000256" key="3">
    <source>
        <dbReference type="ARBA" id="ARBA00022448"/>
    </source>
</evidence>
<evidence type="ECO:0000256" key="2">
    <source>
        <dbReference type="ARBA" id="ARBA00009261"/>
    </source>
</evidence>
<evidence type="ECO:0000256" key="6">
    <source>
        <dbReference type="ARBA" id="ARBA00022989"/>
    </source>
</evidence>
<evidence type="ECO:0000313" key="9">
    <source>
        <dbReference type="EMBL" id="VTP63704.1"/>
    </source>
</evidence>
<evidence type="ECO:0000256" key="4">
    <source>
        <dbReference type="ARBA" id="ARBA00022475"/>
    </source>
</evidence>
<evidence type="ECO:0000256" key="5">
    <source>
        <dbReference type="ARBA" id="ARBA00022692"/>
    </source>
</evidence>
<sequence length="58" mass="6282">MVLLGSLLSLPMVWQLADIIMALMAITNLTAILLLSPVVTLIARDYLRQRKLGGSACV</sequence>
<dbReference type="GO" id="GO:0005886">
    <property type="term" value="C:plasma membrane"/>
    <property type="evidence" value="ECO:0007669"/>
    <property type="project" value="UniProtKB-SubCell"/>
</dbReference>
<dbReference type="PANTHER" id="PTHR30330">
    <property type="entry name" value="AGSS FAMILY TRANSPORTER, SODIUM-ALANINE"/>
    <property type="match status" value="1"/>
</dbReference>
<dbReference type="Pfam" id="PF01235">
    <property type="entry name" value="Na_Ala_symp"/>
    <property type="match status" value="1"/>
</dbReference>
<feature type="transmembrane region" description="Helical" evidence="8">
    <location>
        <begin position="20"/>
        <end position="43"/>
    </location>
</feature>
<keyword evidence="6 8" id="KW-1133">Transmembrane helix</keyword>
<gene>
    <name evidence="9" type="ORF">NCTC13032_00987</name>
</gene>
<comment type="subcellular location">
    <subcellularLocation>
        <location evidence="1">Cell membrane</location>
        <topology evidence="1">Multi-pass membrane protein</topology>
    </subcellularLocation>
</comment>
<reference evidence="9 10" key="1">
    <citation type="submission" date="2019-05" db="EMBL/GenBank/DDBJ databases">
        <authorList>
            <consortium name="Pathogen Informatics"/>
        </authorList>
    </citation>
    <scope>NUCLEOTIDE SEQUENCE [LARGE SCALE GENOMIC DNA]</scope>
    <source>
        <strain evidence="9 10">NCTC13032</strain>
    </source>
</reference>
<evidence type="ECO:0000256" key="8">
    <source>
        <dbReference type="SAM" id="Phobius"/>
    </source>
</evidence>
<keyword evidence="5 8" id="KW-0812">Transmembrane</keyword>
<keyword evidence="7 8" id="KW-0472">Membrane</keyword>
<dbReference type="InterPro" id="IPR001463">
    <property type="entry name" value="Na/Ala_symport"/>
</dbReference>
<organism evidence="9 10">
    <name type="scientific">Leclercia adecarboxylata</name>
    <dbReference type="NCBI Taxonomy" id="83655"/>
    <lineage>
        <taxon>Bacteria</taxon>
        <taxon>Pseudomonadati</taxon>
        <taxon>Pseudomonadota</taxon>
        <taxon>Gammaproteobacteria</taxon>
        <taxon>Enterobacterales</taxon>
        <taxon>Enterobacteriaceae</taxon>
        <taxon>Leclercia</taxon>
    </lineage>
</organism>
<evidence type="ECO:0000256" key="7">
    <source>
        <dbReference type="ARBA" id="ARBA00023136"/>
    </source>
</evidence>
<keyword evidence="4" id="KW-1003">Cell membrane</keyword>
<accession>A0A4U9HIJ6</accession>
<keyword evidence="3" id="KW-0813">Transport</keyword>
<dbReference type="EMBL" id="LR590464">
    <property type="protein sequence ID" value="VTP63704.1"/>
    <property type="molecule type" value="Genomic_DNA"/>
</dbReference>
<dbReference type="GO" id="GO:0005283">
    <property type="term" value="F:amino acid:sodium symporter activity"/>
    <property type="evidence" value="ECO:0007669"/>
    <property type="project" value="InterPro"/>
</dbReference>
<evidence type="ECO:0000313" key="10">
    <source>
        <dbReference type="Proteomes" id="UP000310719"/>
    </source>
</evidence>
<dbReference type="PANTHER" id="PTHR30330:SF1">
    <property type="entry name" value="AMINO-ACID CARRIER PROTEIN ALST"/>
    <property type="match status" value="1"/>
</dbReference>
<evidence type="ECO:0000256" key="1">
    <source>
        <dbReference type="ARBA" id="ARBA00004651"/>
    </source>
</evidence>
<name>A0A4U9HIJ6_9ENTR</name>
<protein>
    <submittedName>
        <fullName evidence="9">Na+/alanine symporter</fullName>
    </submittedName>
</protein>
<proteinExistence type="inferred from homology"/>
<dbReference type="AlphaFoldDB" id="A0A4U9HIJ6"/>
<dbReference type="Proteomes" id="UP000310719">
    <property type="component" value="Chromosome"/>
</dbReference>